<dbReference type="PANTHER" id="PTHR43214">
    <property type="entry name" value="TWO-COMPONENT RESPONSE REGULATOR"/>
    <property type="match status" value="1"/>
</dbReference>
<organism evidence="3">
    <name type="scientific">Pseudomonas aeruginosa</name>
    <dbReference type="NCBI Taxonomy" id="287"/>
    <lineage>
        <taxon>Bacteria</taxon>
        <taxon>Pseudomonadati</taxon>
        <taxon>Pseudomonadota</taxon>
        <taxon>Gammaproteobacteria</taxon>
        <taxon>Pseudomonadales</taxon>
        <taxon>Pseudomonadaceae</taxon>
        <taxon>Pseudomonas</taxon>
    </lineage>
</organism>
<dbReference type="Pfam" id="PF00072">
    <property type="entry name" value="Response_reg"/>
    <property type="match status" value="1"/>
</dbReference>
<keyword evidence="2" id="KW-0238">DNA-binding</keyword>
<evidence type="ECO:0000256" key="1">
    <source>
        <dbReference type="ARBA" id="ARBA00022553"/>
    </source>
</evidence>
<dbReference type="SMART" id="SM00421">
    <property type="entry name" value="HTH_LUXR"/>
    <property type="match status" value="1"/>
</dbReference>
<dbReference type="InterPro" id="IPR001789">
    <property type="entry name" value="Sig_transdc_resp-reg_receiver"/>
</dbReference>
<dbReference type="InterPro" id="IPR016032">
    <property type="entry name" value="Sig_transdc_resp-reg_C-effctor"/>
</dbReference>
<evidence type="ECO:0000313" key="3">
    <source>
        <dbReference type="EMBL" id="KAB0558874.1"/>
    </source>
</evidence>
<dbReference type="PROSITE" id="PS50110">
    <property type="entry name" value="RESPONSE_REGULATORY"/>
    <property type="match status" value="1"/>
</dbReference>
<dbReference type="Gene3D" id="3.40.50.2300">
    <property type="match status" value="1"/>
</dbReference>
<dbReference type="GO" id="GO:0003677">
    <property type="term" value="F:DNA binding"/>
    <property type="evidence" value="ECO:0007669"/>
    <property type="project" value="UniProtKB-KW"/>
</dbReference>
<gene>
    <name evidence="3" type="ORF">F7R07_16720</name>
</gene>
<dbReference type="SUPFAM" id="SSF52172">
    <property type="entry name" value="CheY-like"/>
    <property type="match status" value="1"/>
</dbReference>
<dbReference type="GO" id="GO:0006355">
    <property type="term" value="P:regulation of DNA-templated transcription"/>
    <property type="evidence" value="ECO:0007669"/>
    <property type="project" value="InterPro"/>
</dbReference>
<dbReference type="InterPro" id="IPR039420">
    <property type="entry name" value="WalR-like"/>
</dbReference>
<name>A0A643EKG1_PSEAI</name>
<dbReference type="RefSeq" id="WP_012614235.1">
    <property type="nucleotide sequence ID" value="NZ_AP040361.1"/>
</dbReference>
<dbReference type="Pfam" id="PF00196">
    <property type="entry name" value="GerE"/>
    <property type="match status" value="1"/>
</dbReference>
<dbReference type="InterPro" id="IPR011006">
    <property type="entry name" value="CheY-like_superfamily"/>
</dbReference>
<dbReference type="EMBL" id="VZPH01000053">
    <property type="protein sequence ID" value="KAB0558874.1"/>
    <property type="molecule type" value="Genomic_DNA"/>
</dbReference>
<evidence type="ECO:0000256" key="2">
    <source>
        <dbReference type="ARBA" id="ARBA00023125"/>
    </source>
</evidence>
<keyword evidence="1" id="KW-0597">Phosphoprotein</keyword>
<sequence length="223" mass="24418">MKVLLVDDHFVVREGLAALLRGLLPDVEVNEAGDGEEALQAVQREIPSLVIVDLGLPGISGLELTRRLRQRLPQLRVLFFSLHDELALVRQALDAGARGYVTKRAAPTVLLEAIRRVLAGQLYLEQPLATRLACQSWEEQGGAALRGLTRREFEIFRLLARGLALREVAEHLGVSAKTVSNHVSLLKQKLQVSTQAELVHRAIDSGVLRLGLPLAEEARGSLG</sequence>
<proteinExistence type="predicted"/>
<reference evidence="3" key="1">
    <citation type="submission" date="2019-09" db="EMBL/GenBank/DDBJ databases">
        <title>Draft genome sequences of 48 bacterial type strains from the CCUG.</title>
        <authorList>
            <person name="Tunovic T."/>
            <person name="Pineiro-Iglesias B."/>
            <person name="Unosson C."/>
            <person name="Inganas E."/>
            <person name="Ohlen M."/>
            <person name="Cardew S."/>
            <person name="Jensie-Markopoulos S."/>
            <person name="Salva-Serra F."/>
            <person name="Jaen-Luchoro D."/>
            <person name="Karlsson R."/>
            <person name="Svensson-Stadler L."/>
            <person name="Chun J."/>
            <person name="Moore E."/>
        </authorList>
    </citation>
    <scope>NUCLEOTIDE SEQUENCE</scope>
    <source>
        <strain evidence="3">CCUG 551</strain>
    </source>
</reference>
<dbReference type="AlphaFoldDB" id="A0A643EKG1"/>
<dbReference type="SMART" id="SM00448">
    <property type="entry name" value="REC"/>
    <property type="match status" value="1"/>
</dbReference>
<dbReference type="InterPro" id="IPR058245">
    <property type="entry name" value="NreC/VraR/RcsB-like_REC"/>
</dbReference>
<protein>
    <submittedName>
        <fullName evidence="3">Response regulator transcription factor</fullName>
    </submittedName>
</protein>
<dbReference type="SUPFAM" id="SSF46894">
    <property type="entry name" value="C-terminal effector domain of the bipartite response regulators"/>
    <property type="match status" value="1"/>
</dbReference>
<dbReference type="PRINTS" id="PR00038">
    <property type="entry name" value="HTHLUXR"/>
</dbReference>
<dbReference type="PROSITE" id="PS50043">
    <property type="entry name" value="HTH_LUXR_2"/>
    <property type="match status" value="1"/>
</dbReference>
<dbReference type="PANTHER" id="PTHR43214:SF43">
    <property type="entry name" value="TWO-COMPONENT RESPONSE REGULATOR"/>
    <property type="match status" value="1"/>
</dbReference>
<dbReference type="InterPro" id="IPR000792">
    <property type="entry name" value="Tscrpt_reg_LuxR_C"/>
</dbReference>
<accession>A0A643EKG1</accession>
<dbReference type="CDD" id="cd17535">
    <property type="entry name" value="REC_NarL-like"/>
    <property type="match status" value="1"/>
</dbReference>
<dbReference type="GO" id="GO:0000160">
    <property type="term" value="P:phosphorelay signal transduction system"/>
    <property type="evidence" value="ECO:0007669"/>
    <property type="project" value="InterPro"/>
</dbReference>
<dbReference type="CDD" id="cd06170">
    <property type="entry name" value="LuxR_C_like"/>
    <property type="match status" value="1"/>
</dbReference>
<comment type="caution">
    <text evidence="3">The sequence shown here is derived from an EMBL/GenBank/DDBJ whole genome shotgun (WGS) entry which is preliminary data.</text>
</comment>